<dbReference type="Gene3D" id="1.25.10.10">
    <property type="entry name" value="Leucine-rich Repeat Variant"/>
    <property type="match status" value="1"/>
</dbReference>
<dbReference type="EMBL" id="JAKIJS010000001">
    <property type="protein sequence ID" value="MCF6136306.1"/>
    <property type="molecule type" value="Genomic_DNA"/>
</dbReference>
<dbReference type="InterPro" id="IPR016024">
    <property type="entry name" value="ARM-type_fold"/>
</dbReference>
<accession>A0ABS9GWW0</accession>
<reference evidence="1 2" key="1">
    <citation type="submission" date="2022-01" db="EMBL/GenBank/DDBJ databases">
        <title>Alkalihalobacillus sp. EGI L200015, a novel bacterium isolated from a salt lake sediment.</title>
        <authorList>
            <person name="Gao L."/>
            <person name="Fang B.-Z."/>
            <person name="Li W.-J."/>
        </authorList>
    </citation>
    <scope>NUCLEOTIDE SEQUENCE [LARGE SCALE GENOMIC DNA]</scope>
    <source>
        <strain evidence="1 2">KCTC 12718</strain>
    </source>
</reference>
<sequence>MVISELASQLDRKDEQPNIELARRLVNEKDYAGVKEVIENLSNKNKKIQSDCIKVVYEVGEMEPEMISNYALIFIDLLNSRNNRLVWGSMSALSTIASEASEVLMNHVQEIISAMKTGSVITVDKGVMTLAKLASVNEMNNERIFPVLIQHLETCRVKEIPQHAESTLIAVTEHNKEHFITTLKQRAQYMTAPQYKRIKKIYKSLNVE</sequence>
<evidence type="ECO:0000313" key="2">
    <source>
        <dbReference type="Proteomes" id="UP001649381"/>
    </source>
</evidence>
<dbReference type="RefSeq" id="WP_236330767.1">
    <property type="nucleotide sequence ID" value="NZ_JAKIJS010000001.1"/>
</dbReference>
<name>A0ABS9GWW0_9BACL</name>
<evidence type="ECO:0000313" key="1">
    <source>
        <dbReference type="EMBL" id="MCF6136306.1"/>
    </source>
</evidence>
<evidence type="ECO:0008006" key="3">
    <source>
        <dbReference type="Google" id="ProtNLM"/>
    </source>
</evidence>
<dbReference type="InterPro" id="IPR011989">
    <property type="entry name" value="ARM-like"/>
</dbReference>
<keyword evidence="2" id="KW-1185">Reference proteome</keyword>
<gene>
    <name evidence="1" type="ORF">L2716_01105</name>
</gene>
<comment type="caution">
    <text evidence="1">The sequence shown here is derived from an EMBL/GenBank/DDBJ whole genome shotgun (WGS) entry which is preliminary data.</text>
</comment>
<dbReference type="Proteomes" id="UP001649381">
    <property type="component" value="Unassembled WGS sequence"/>
</dbReference>
<organism evidence="1 2">
    <name type="scientific">Pseudalkalibacillus berkeleyi</name>
    <dbReference type="NCBI Taxonomy" id="1069813"/>
    <lineage>
        <taxon>Bacteria</taxon>
        <taxon>Bacillati</taxon>
        <taxon>Bacillota</taxon>
        <taxon>Bacilli</taxon>
        <taxon>Bacillales</taxon>
        <taxon>Fictibacillaceae</taxon>
        <taxon>Pseudalkalibacillus</taxon>
    </lineage>
</organism>
<dbReference type="SUPFAM" id="SSF48371">
    <property type="entry name" value="ARM repeat"/>
    <property type="match status" value="1"/>
</dbReference>
<proteinExistence type="predicted"/>
<protein>
    <recommendedName>
        <fullName evidence="3">HEAT repeat domain-containing protein</fullName>
    </recommendedName>
</protein>